<evidence type="ECO:0000256" key="2">
    <source>
        <dbReference type="ARBA" id="ARBA00005601"/>
    </source>
</evidence>
<evidence type="ECO:0000256" key="7">
    <source>
        <dbReference type="ARBA" id="ARBA00022806"/>
    </source>
</evidence>
<evidence type="ECO:0000256" key="9">
    <source>
        <dbReference type="ARBA" id="ARBA00022884"/>
    </source>
</evidence>
<evidence type="ECO:0000259" key="15">
    <source>
        <dbReference type="Pfam" id="PF21635"/>
    </source>
</evidence>
<keyword evidence="8" id="KW-0067">ATP-binding</keyword>
<evidence type="ECO:0000256" key="8">
    <source>
        <dbReference type="ARBA" id="ARBA00022840"/>
    </source>
</evidence>
<evidence type="ECO:0000313" key="16">
    <source>
        <dbReference type="EMBL" id="CAI9716308.1"/>
    </source>
</evidence>
<dbReference type="InterPro" id="IPR049080">
    <property type="entry name" value="MOV-10-like_beta-barrel"/>
</dbReference>
<name>A0AA36AIU2_OCTVU</name>
<dbReference type="AlphaFoldDB" id="A0AA36AIU2"/>
<evidence type="ECO:0000256" key="11">
    <source>
        <dbReference type="ARBA" id="ARBA00047984"/>
    </source>
</evidence>
<reference evidence="16" key="1">
    <citation type="submission" date="2023-08" db="EMBL/GenBank/DDBJ databases">
        <authorList>
            <person name="Alioto T."/>
            <person name="Alioto T."/>
            <person name="Gomez Garrido J."/>
        </authorList>
    </citation>
    <scope>NUCLEOTIDE SEQUENCE</scope>
</reference>
<evidence type="ECO:0000259" key="14">
    <source>
        <dbReference type="Pfam" id="PF21634"/>
    </source>
</evidence>
<dbReference type="Gene3D" id="3.40.50.300">
    <property type="entry name" value="P-loop containing nucleotide triphosphate hydrolases"/>
    <property type="match status" value="2"/>
</dbReference>
<keyword evidence="6" id="KW-0378">Hydrolase</keyword>
<keyword evidence="4" id="KW-0963">Cytoplasm</keyword>
<organism evidence="16 17">
    <name type="scientific">Octopus vulgaris</name>
    <name type="common">Common octopus</name>
    <dbReference type="NCBI Taxonomy" id="6645"/>
    <lineage>
        <taxon>Eukaryota</taxon>
        <taxon>Metazoa</taxon>
        <taxon>Spiralia</taxon>
        <taxon>Lophotrochozoa</taxon>
        <taxon>Mollusca</taxon>
        <taxon>Cephalopoda</taxon>
        <taxon>Coleoidea</taxon>
        <taxon>Octopodiformes</taxon>
        <taxon>Octopoda</taxon>
        <taxon>Incirrata</taxon>
        <taxon>Octopodidae</taxon>
        <taxon>Octopus</taxon>
    </lineage>
</organism>
<evidence type="ECO:0000256" key="3">
    <source>
        <dbReference type="ARBA" id="ARBA00012552"/>
    </source>
</evidence>
<dbReference type="InterPro" id="IPR027417">
    <property type="entry name" value="P-loop_NTPase"/>
</dbReference>
<dbReference type="InterPro" id="IPR041677">
    <property type="entry name" value="DNA2/NAM7_AAA_11"/>
</dbReference>
<dbReference type="FunFam" id="3.40.50.300:FF:000608">
    <property type="entry name" value="Mov10 RISC complex RNA helicase"/>
    <property type="match status" value="1"/>
</dbReference>
<evidence type="ECO:0000256" key="1">
    <source>
        <dbReference type="ARBA" id="ARBA00004331"/>
    </source>
</evidence>
<dbReference type="PANTHER" id="PTHR45418">
    <property type="entry name" value="CANCER/TESTIS ANTIGEN 55"/>
    <property type="match status" value="1"/>
</dbReference>
<dbReference type="EMBL" id="OX597814">
    <property type="protein sequence ID" value="CAI9716308.1"/>
    <property type="molecule type" value="Genomic_DNA"/>
</dbReference>
<dbReference type="Proteomes" id="UP001162480">
    <property type="component" value="Chromosome 1"/>
</dbReference>
<dbReference type="SUPFAM" id="SSF52540">
    <property type="entry name" value="P-loop containing nucleoside triphosphate hydrolases"/>
    <property type="match status" value="1"/>
</dbReference>
<proteinExistence type="inferred from homology"/>
<feature type="domain" description="DNA2/NAM7 helicase-like C-terminal" evidence="13">
    <location>
        <begin position="774"/>
        <end position="961"/>
    </location>
</feature>
<dbReference type="GO" id="GO:0003724">
    <property type="term" value="F:RNA helicase activity"/>
    <property type="evidence" value="ECO:0007669"/>
    <property type="project" value="UniProtKB-EC"/>
</dbReference>
<dbReference type="InterPro" id="IPR047187">
    <property type="entry name" value="SF1_C_Upf1"/>
</dbReference>
<dbReference type="CDD" id="cd18078">
    <property type="entry name" value="DEXXQc_Mov10L1"/>
    <property type="match status" value="1"/>
</dbReference>
<dbReference type="Pfam" id="PF13087">
    <property type="entry name" value="AAA_12"/>
    <property type="match status" value="1"/>
</dbReference>
<evidence type="ECO:0000313" key="17">
    <source>
        <dbReference type="Proteomes" id="UP001162480"/>
    </source>
</evidence>
<gene>
    <name evidence="16" type="ORF">OCTVUL_1B001683</name>
</gene>
<dbReference type="Pfam" id="PF21634">
    <property type="entry name" value="MOV-10_beta-barrel"/>
    <property type="match status" value="1"/>
</dbReference>
<comment type="subcellular location">
    <subcellularLocation>
        <location evidence="1">Cytoplasm</location>
        <location evidence="1">Cytoplasmic ribonucleoprotein granule</location>
    </subcellularLocation>
</comment>
<keyword evidence="7" id="KW-0347">Helicase</keyword>
<evidence type="ECO:0000256" key="10">
    <source>
        <dbReference type="ARBA" id="ARBA00023158"/>
    </source>
</evidence>
<evidence type="ECO:0000259" key="13">
    <source>
        <dbReference type="Pfam" id="PF13087"/>
    </source>
</evidence>
<keyword evidence="10" id="KW-0943">RNA-mediated gene silencing</keyword>
<feature type="domain" description="Helicase MOV-10 helical" evidence="15">
    <location>
        <begin position="360"/>
        <end position="401"/>
    </location>
</feature>
<dbReference type="InterPro" id="IPR049079">
    <property type="entry name" value="Mov-10_helical"/>
</dbReference>
<dbReference type="GO" id="GO:0016787">
    <property type="term" value="F:hydrolase activity"/>
    <property type="evidence" value="ECO:0007669"/>
    <property type="project" value="UniProtKB-KW"/>
</dbReference>
<comment type="similarity">
    <text evidence="2">Belongs to the DNA2/NAM7 helicase family. SDE3 subfamily.</text>
</comment>
<sequence>MLRIIYHSDDCVESESVSNGLLKELAPGVGTITQCHLGEGLINEDIPFKIENCIKGYIPEVGDWVTVDLRENNSEVVAFDVQPLRQQQFTSEVSVVLRDHGYIKKDIFFYVKACADGYKPQCKDQVCCTAIESKQGKCNWRAISVSRLPRSPHNQIEITPHSNYLGDLLKDKEGIIISGISDFGKMSKEESKVITLWIRNNGNHPQTLLEIQLPTEESQFHVDRLKVVKEMMASSKSVSSSREVKGQLVLQPKMAAYVNISCTTKYIGNHKVLLVFKFDKFRIGRHLTVTVIDPYQNYMPQQSQPMQGSQQSKTPFTRYRESMDDSWVVPGEKMTRYPKLQLPKRLGQYRVPQEIRNPVINSDELREVFPILEETLCYENYESKFSLLLYLEEIQLDIDIRAFDLEQVCLNIVGEYLSLKVPGLAEGRPSVLVGDRVYLSTPGAEGGPIFEGIVHEVHSDEVYLKFNAEFHSKYLGEDYDVRFTFNRTPLRRFHQAAEYAPNLGRNVLFPTTVENQPPLYNPSSDQATESSYLTPTKSASRVDISSQLTLQFFNRQLNDRQMSAVKRILLGQCRPMPYILFGPPGTGKTITLVETILQILTKLPGSRILACAPSNSAADLLAERLHKSGVLKLTDMVRLNAFQRNEDNIPDKIRPYCSSGNNLDIVVHYRIIISTCVNSGILYTYGLKPGHFTHVFIDEAGQATEPECLIPVGLVAGTDGQTILSGDPEQLGPILHSPHAKSHGLELSFLERLMGLELYSRDETKFVTSGYFDPMLVTKLIYNYRSHPALLQLPSVLFYANELEVKAEKTLTHSLCGWKSLPNKTVPILFHGIRGEDLREGNCPSWFNPFETVQVVRYLQGLLADYSSYLVEEDIGIITPYRKQVEKIRMLLSHLGRDVVKVGSVEEFQGQERKAIIVSAVRTNEELMNFDQRHILGFLCNPKRFNVCITRAQALLIIVGNPYVLMHDFYWLTLLKYCVENDAYVGCELPEKVTAACDS</sequence>
<evidence type="ECO:0000256" key="6">
    <source>
        <dbReference type="ARBA" id="ARBA00022801"/>
    </source>
</evidence>
<dbReference type="GO" id="GO:0005524">
    <property type="term" value="F:ATP binding"/>
    <property type="evidence" value="ECO:0007669"/>
    <property type="project" value="UniProtKB-KW"/>
</dbReference>
<protein>
    <recommendedName>
        <fullName evidence="3">RNA helicase</fullName>
        <ecNumber evidence="3">3.6.4.13</ecNumber>
    </recommendedName>
</protein>
<evidence type="ECO:0000259" key="12">
    <source>
        <dbReference type="Pfam" id="PF13086"/>
    </source>
</evidence>
<dbReference type="CDD" id="cd18808">
    <property type="entry name" value="SF1_C_Upf1"/>
    <property type="match status" value="1"/>
</dbReference>
<dbReference type="GO" id="GO:0031047">
    <property type="term" value="P:regulatory ncRNA-mediated gene silencing"/>
    <property type="evidence" value="ECO:0007669"/>
    <property type="project" value="UniProtKB-KW"/>
</dbReference>
<evidence type="ECO:0000256" key="5">
    <source>
        <dbReference type="ARBA" id="ARBA00022741"/>
    </source>
</evidence>
<evidence type="ECO:0000256" key="4">
    <source>
        <dbReference type="ARBA" id="ARBA00022490"/>
    </source>
</evidence>
<keyword evidence="9" id="KW-0694">RNA-binding</keyword>
<dbReference type="InterPro" id="IPR041679">
    <property type="entry name" value="DNA2/NAM7-like_C"/>
</dbReference>
<accession>A0AA36AIU2</accession>
<feature type="domain" description="DNA2/NAM7 helicase helicase" evidence="12">
    <location>
        <begin position="665"/>
        <end position="737"/>
    </location>
</feature>
<feature type="domain" description="DNA2/NAM7 helicase helicase" evidence="12">
    <location>
        <begin position="556"/>
        <end position="655"/>
    </location>
</feature>
<comment type="catalytic activity">
    <reaction evidence="11">
        <text>ATP + H2O = ADP + phosphate + H(+)</text>
        <dbReference type="Rhea" id="RHEA:13065"/>
        <dbReference type="ChEBI" id="CHEBI:15377"/>
        <dbReference type="ChEBI" id="CHEBI:15378"/>
        <dbReference type="ChEBI" id="CHEBI:30616"/>
        <dbReference type="ChEBI" id="CHEBI:43474"/>
        <dbReference type="ChEBI" id="CHEBI:456216"/>
        <dbReference type="EC" id="3.6.4.13"/>
    </reaction>
</comment>
<dbReference type="PANTHER" id="PTHR45418:SF1">
    <property type="entry name" value="CANCER_TESTIS ANTIGEN 55"/>
    <property type="match status" value="1"/>
</dbReference>
<keyword evidence="17" id="KW-1185">Reference proteome</keyword>
<dbReference type="Pfam" id="PF21635">
    <property type="entry name" value="Mov-10_helical"/>
    <property type="match status" value="1"/>
</dbReference>
<feature type="domain" description="Helicase MOV-10-like beta-barrel" evidence="14">
    <location>
        <begin position="404"/>
        <end position="483"/>
    </location>
</feature>
<dbReference type="EC" id="3.6.4.13" evidence="3"/>
<dbReference type="GO" id="GO:0003723">
    <property type="term" value="F:RNA binding"/>
    <property type="evidence" value="ECO:0007669"/>
    <property type="project" value="UniProtKB-KW"/>
</dbReference>
<dbReference type="Pfam" id="PF13086">
    <property type="entry name" value="AAA_11"/>
    <property type="match status" value="2"/>
</dbReference>
<keyword evidence="5" id="KW-0547">Nucleotide-binding</keyword>
<dbReference type="GO" id="GO:0036464">
    <property type="term" value="C:cytoplasmic ribonucleoprotein granule"/>
    <property type="evidence" value="ECO:0007669"/>
    <property type="project" value="UniProtKB-SubCell"/>
</dbReference>